<proteinExistence type="inferred from homology"/>
<keyword evidence="2" id="KW-0436">Ligase</keyword>
<dbReference type="GO" id="GO:0005524">
    <property type="term" value="F:ATP binding"/>
    <property type="evidence" value="ECO:0007669"/>
    <property type="project" value="UniProtKB-KW"/>
</dbReference>
<dbReference type="GO" id="GO:0004326">
    <property type="term" value="F:tetrahydrofolylpolyglutamate synthase activity"/>
    <property type="evidence" value="ECO:0007669"/>
    <property type="project" value="InterPro"/>
</dbReference>
<sequence>VNLNTLEDWLNWLETLHPKEIELGLDRIRCVLDKLSLAELPFRTIIVGGTNGKGSCVAMLDSIYRCAGYRVGAFTSPHLWRFNERIRFDGQEILDEPLIELFRCIEDARGLTTLSYFEYSVVAALLHFVRNKAELALLEVGLGGRLDAVNTIDADASLVVSVELDHQDWLGKDRESIGREKAGIFRSGRPAVVADRNPPESLLIHAQQLGSSLRLIGRDFDSSGTRGTWNYKGW</sequence>
<accession>A0A382AJQ7</accession>
<dbReference type="InterPro" id="IPR036565">
    <property type="entry name" value="Mur-like_cat_sf"/>
</dbReference>
<dbReference type="SUPFAM" id="SSF53623">
    <property type="entry name" value="MurD-like peptide ligases, catalytic domain"/>
    <property type="match status" value="1"/>
</dbReference>
<dbReference type="GO" id="GO:0008841">
    <property type="term" value="F:dihydrofolate synthase activity"/>
    <property type="evidence" value="ECO:0007669"/>
    <property type="project" value="TreeGrafter"/>
</dbReference>
<gene>
    <name evidence="5" type="ORF">METZ01_LOCUS154552</name>
</gene>
<keyword evidence="4" id="KW-0067">ATP-binding</keyword>
<dbReference type="InterPro" id="IPR001645">
    <property type="entry name" value="Folylpolyglutamate_synth"/>
</dbReference>
<evidence type="ECO:0000256" key="1">
    <source>
        <dbReference type="ARBA" id="ARBA00008276"/>
    </source>
</evidence>
<keyword evidence="3" id="KW-0547">Nucleotide-binding</keyword>
<evidence type="ECO:0000256" key="2">
    <source>
        <dbReference type="ARBA" id="ARBA00022598"/>
    </source>
</evidence>
<dbReference type="AlphaFoldDB" id="A0A382AJQ7"/>
<evidence type="ECO:0000256" key="4">
    <source>
        <dbReference type="ARBA" id="ARBA00022840"/>
    </source>
</evidence>
<feature type="non-terminal residue" evidence="5">
    <location>
        <position position="1"/>
    </location>
</feature>
<dbReference type="PANTHER" id="PTHR11136:SF0">
    <property type="entry name" value="DIHYDROFOLATE SYNTHETASE-RELATED"/>
    <property type="match status" value="1"/>
</dbReference>
<protein>
    <submittedName>
        <fullName evidence="5">Uncharacterized protein</fullName>
    </submittedName>
</protein>
<organism evidence="5">
    <name type="scientific">marine metagenome</name>
    <dbReference type="NCBI Taxonomy" id="408172"/>
    <lineage>
        <taxon>unclassified sequences</taxon>
        <taxon>metagenomes</taxon>
        <taxon>ecological metagenomes</taxon>
    </lineage>
</organism>
<evidence type="ECO:0000256" key="3">
    <source>
        <dbReference type="ARBA" id="ARBA00022741"/>
    </source>
</evidence>
<dbReference type="NCBIfam" id="TIGR01499">
    <property type="entry name" value="folC"/>
    <property type="match status" value="1"/>
</dbReference>
<evidence type="ECO:0000313" key="5">
    <source>
        <dbReference type="EMBL" id="SVB01698.1"/>
    </source>
</evidence>
<dbReference type="PANTHER" id="PTHR11136">
    <property type="entry name" value="FOLYLPOLYGLUTAMATE SYNTHASE-RELATED"/>
    <property type="match status" value="1"/>
</dbReference>
<comment type="similarity">
    <text evidence="1">Belongs to the folylpolyglutamate synthase family.</text>
</comment>
<reference evidence="5" key="1">
    <citation type="submission" date="2018-05" db="EMBL/GenBank/DDBJ databases">
        <authorList>
            <person name="Lanie J.A."/>
            <person name="Ng W.-L."/>
            <person name="Kazmierczak K.M."/>
            <person name="Andrzejewski T.M."/>
            <person name="Davidsen T.M."/>
            <person name="Wayne K.J."/>
            <person name="Tettelin H."/>
            <person name="Glass J.I."/>
            <person name="Rusch D."/>
            <person name="Podicherti R."/>
            <person name="Tsui H.-C.T."/>
            <person name="Winkler M.E."/>
        </authorList>
    </citation>
    <scope>NUCLEOTIDE SEQUENCE</scope>
</reference>
<dbReference type="Gene3D" id="3.40.1190.10">
    <property type="entry name" value="Mur-like, catalytic domain"/>
    <property type="match status" value="1"/>
</dbReference>
<name>A0A382AJQ7_9ZZZZ</name>
<dbReference type="EMBL" id="UINC01025677">
    <property type="protein sequence ID" value="SVB01698.1"/>
    <property type="molecule type" value="Genomic_DNA"/>
</dbReference>
<feature type="non-terminal residue" evidence="5">
    <location>
        <position position="234"/>
    </location>
</feature>
<dbReference type="GO" id="GO:0005737">
    <property type="term" value="C:cytoplasm"/>
    <property type="evidence" value="ECO:0007669"/>
    <property type="project" value="TreeGrafter"/>
</dbReference>